<accession>A0A5C2RWY9</accession>
<evidence type="ECO:0000256" key="5">
    <source>
        <dbReference type="ARBA" id="ARBA00022692"/>
    </source>
</evidence>
<comment type="cofactor">
    <cofactor evidence="1">
        <name>heme</name>
        <dbReference type="ChEBI" id="CHEBI:30413"/>
    </cofactor>
</comment>
<keyword evidence="11 12" id="KW-0472">Membrane</keyword>
<dbReference type="Proteomes" id="UP000313359">
    <property type="component" value="Unassembled WGS sequence"/>
</dbReference>
<evidence type="ECO:0000256" key="10">
    <source>
        <dbReference type="ARBA" id="ARBA00023033"/>
    </source>
</evidence>
<keyword evidence="10" id="KW-0503">Monooxygenase</keyword>
<dbReference type="GO" id="GO:0016020">
    <property type="term" value="C:membrane"/>
    <property type="evidence" value="ECO:0007669"/>
    <property type="project" value="UniProtKB-SubCell"/>
</dbReference>
<sequence>MFQPNHIFRYLDIPLALLFLVLVVALVRSRRKLSAPGPSGLPFLGVALQLPPDKQWLKFHDWIARYGDLVGVTVMGQPTLILGSYKSASDLLDTKGSIYSDRPNAVMAGELVGWDRGLGYAHGPDNPRFREFRRLFQQFIGPRACQDPHILAMQEEETHRLMLRMLNDPDCVSYGAPSGGIRRNPAEAGVNHE</sequence>
<evidence type="ECO:0000256" key="9">
    <source>
        <dbReference type="ARBA" id="ARBA00023004"/>
    </source>
</evidence>
<dbReference type="STRING" id="1328759.A0A5C2RWY9"/>
<dbReference type="GO" id="GO:0016705">
    <property type="term" value="F:oxidoreductase activity, acting on paired donors, with incorporation or reduction of molecular oxygen"/>
    <property type="evidence" value="ECO:0007669"/>
    <property type="project" value="InterPro"/>
</dbReference>
<evidence type="ECO:0000256" key="11">
    <source>
        <dbReference type="ARBA" id="ARBA00023136"/>
    </source>
</evidence>
<dbReference type="Gene3D" id="1.10.630.10">
    <property type="entry name" value="Cytochrome P450"/>
    <property type="match status" value="1"/>
</dbReference>
<keyword evidence="9" id="KW-0408">Iron</keyword>
<evidence type="ECO:0000256" key="2">
    <source>
        <dbReference type="ARBA" id="ARBA00004167"/>
    </source>
</evidence>
<gene>
    <name evidence="13" type="ORF">L227DRAFT_603414</name>
</gene>
<keyword evidence="7 12" id="KW-1133">Transmembrane helix</keyword>
<dbReference type="InterPro" id="IPR050364">
    <property type="entry name" value="Cytochrome_P450_fung"/>
</dbReference>
<evidence type="ECO:0000256" key="1">
    <source>
        <dbReference type="ARBA" id="ARBA00001971"/>
    </source>
</evidence>
<reference evidence="13" key="1">
    <citation type="journal article" date="2018" name="Genome Biol. Evol.">
        <title>Genomics and development of Lentinus tigrinus, a white-rot wood-decaying mushroom with dimorphic fruiting bodies.</title>
        <authorList>
            <person name="Wu B."/>
            <person name="Xu Z."/>
            <person name="Knudson A."/>
            <person name="Carlson A."/>
            <person name="Chen N."/>
            <person name="Kovaka S."/>
            <person name="LaButti K."/>
            <person name="Lipzen A."/>
            <person name="Pennachio C."/>
            <person name="Riley R."/>
            <person name="Schakwitz W."/>
            <person name="Umezawa K."/>
            <person name="Ohm R.A."/>
            <person name="Grigoriev I.V."/>
            <person name="Nagy L.G."/>
            <person name="Gibbons J."/>
            <person name="Hibbett D."/>
        </authorList>
    </citation>
    <scope>NUCLEOTIDE SEQUENCE [LARGE SCALE GENOMIC DNA]</scope>
    <source>
        <strain evidence="13">ALCF2SS1-6</strain>
    </source>
</reference>
<proteinExistence type="inferred from homology"/>
<dbReference type="InterPro" id="IPR001128">
    <property type="entry name" value="Cyt_P450"/>
</dbReference>
<dbReference type="GO" id="GO:0004497">
    <property type="term" value="F:monooxygenase activity"/>
    <property type="evidence" value="ECO:0007669"/>
    <property type="project" value="UniProtKB-KW"/>
</dbReference>
<keyword evidence="8" id="KW-0560">Oxidoreductase</keyword>
<dbReference type="SUPFAM" id="SSF48264">
    <property type="entry name" value="Cytochrome P450"/>
    <property type="match status" value="1"/>
</dbReference>
<dbReference type="InterPro" id="IPR036396">
    <property type="entry name" value="Cyt_P450_sf"/>
</dbReference>
<dbReference type="Pfam" id="PF00067">
    <property type="entry name" value="p450"/>
    <property type="match status" value="1"/>
</dbReference>
<evidence type="ECO:0000256" key="3">
    <source>
        <dbReference type="ARBA" id="ARBA00010617"/>
    </source>
</evidence>
<comment type="similarity">
    <text evidence="3">Belongs to the cytochrome P450 family.</text>
</comment>
<evidence type="ECO:0000256" key="4">
    <source>
        <dbReference type="ARBA" id="ARBA00022617"/>
    </source>
</evidence>
<dbReference type="PANTHER" id="PTHR46300">
    <property type="entry name" value="P450, PUTATIVE (EUROFUNG)-RELATED-RELATED"/>
    <property type="match status" value="1"/>
</dbReference>
<dbReference type="AlphaFoldDB" id="A0A5C2RWY9"/>
<organism evidence="13 14">
    <name type="scientific">Lentinus tigrinus ALCF2SS1-6</name>
    <dbReference type="NCBI Taxonomy" id="1328759"/>
    <lineage>
        <taxon>Eukaryota</taxon>
        <taxon>Fungi</taxon>
        <taxon>Dikarya</taxon>
        <taxon>Basidiomycota</taxon>
        <taxon>Agaricomycotina</taxon>
        <taxon>Agaricomycetes</taxon>
        <taxon>Polyporales</taxon>
        <taxon>Polyporaceae</taxon>
        <taxon>Lentinus</taxon>
    </lineage>
</organism>
<feature type="transmembrane region" description="Helical" evidence="12">
    <location>
        <begin position="6"/>
        <end position="27"/>
    </location>
</feature>
<dbReference type="PANTHER" id="PTHR46300:SF7">
    <property type="entry name" value="P450, PUTATIVE (EUROFUNG)-RELATED"/>
    <property type="match status" value="1"/>
</dbReference>
<evidence type="ECO:0000256" key="6">
    <source>
        <dbReference type="ARBA" id="ARBA00022723"/>
    </source>
</evidence>
<keyword evidence="5 12" id="KW-0812">Transmembrane</keyword>
<evidence type="ECO:0000256" key="12">
    <source>
        <dbReference type="SAM" id="Phobius"/>
    </source>
</evidence>
<name>A0A5C2RWY9_9APHY</name>
<evidence type="ECO:0000313" key="14">
    <source>
        <dbReference type="Proteomes" id="UP000313359"/>
    </source>
</evidence>
<dbReference type="GO" id="GO:0005506">
    <property type="term" value="F:iron ion binding"/>
    <property type="evidence" value="ECO:0007669"/>
    <property type="project" value="InterPro"/>
</dbReference>
<evidence type="ECO:0000256" key="7">
    <source>
        <dbReference type="ARBA" id="ARBA00022989"/>
    </source>
</evidence>
<keyword evidence="6" id="KW-0479">Metal-binding</keyword>
<dbReference type="EMBL" id="ML122294">
    <property type="protein sequence ID" value="RPD55525.1"/>
    <property type="molecule type" value="Genomic_DNA"/>
</dbReference>
<keyword evidence="4" id="KW-0349">Heme</keyword>
<evidence type="ECO:0000256" key="8">
    <source>
        <dbReference type="ARBA" id="ARBA00023002"/>
    </source>
</evidence>
<dbReference type="OrthoDB" id="2789670at2759"/>
<comment type="subcellular location">
    <subcellularLocation>
        <location evidence="2">Membrane</location>
        <topology evidence="2">Single-pass membrane protein</topology>
    </subcellularLocation>
</comment>
<protein>
    <submittedName>
        <fullName evidence="13">Cytochrome P450</fullName>
    </submittedName>
</protein>
<dbReference type="GO" id="GO:0020037">
    <property type="term" value="F:heme binding"/>
    <property type="evidence" value="ECO:0007669"/>
    <property type="project" value="InterPro"/>
</dbReference>
<keyword evidence="14" id="KW-1185">Reference proteome</keyword>
<evidence type="ECO:0000313" key="13">
    <source>
        <dbReference type="EMBL" id="RPD55525.1"/>
    </source>
</evidence>